<accession>A0A2N8NZ46</accession>
<reference evidence="3" key="1">
    <citation type="submission" date="2015-07" db="EMBL/GenBank/DDBJ databases">
        <authorList>
            <person name="Graham D.E."/>
            <person name="Giannone R.J."/>
            <person name="Gulvik C.A."/>
            <person name="Hettich R.L."/>
            <person name="Klingeman D.M."/>
            <person name="Mahan K.M."/>
            <person name="Parry R.J."/>
            <person name="Spain J.C."/>
        </authorList>
    </citation>
    <scope>NUCLEOTIDE SEQUENCE [LARGE SCALE GENOMIC DNA]</scope>
    <source>
        <strain evidence="3">ATCC 27428</strain>
    </source>
</reference>
<evidence type="ECO:0000313" key="2">
    <source>
        <dbReference type="EMBL" id="PNE34032.1"/>
    </source>
</evidence>
<dbReference type="AlphaFoldDB" id="A0A2N8NZ46"/>
<evidence type="ECO:0000313" key="3">
    <source>
        <dbReference type="Proteomes" id="UP000235945"/>
    </source>
</evidence>
<evidence type="ECO:0000313" key="1">
    <source>
        <dbReference type="EMBL" id="MBB5123223.1"/>
    </source>
</evidence>
<dbReference type="EMBL" id="JACHJF010000050">
    <property type="protein sequence ID" value="MBB5123223.1"/>
    <property type="molecule type" value="Genomic_DNA"/>
</dbReference>
<organism evidence="2 3">
    <name type="scientific">Streptomyces eurocidicus</name>
    <name type="common">Streptoverticillium eurocidicus</name>
    <dbReference type="NCBI Taxonomy" id="66423"/>
    <lineage>
        <taxon>Bacteria</taxon>
        <taxon>Bacillati</taxon>
        <taxon>Actinomycetota</taxon>
        <taxon>Actinomycetes</taxon>
        <taxon>Kitasatosporales</taxon>
        <taxon>Streptomycetaceae</taxon>
        <taxon>Streptomyces</taxon>
    </lineage>
</organism>
<evidence type="ECO:0000313" key="4">
    <source>
        <dbReference type="Proteomes" id="UP000528608"/>
    </source>
</evidence>
<reference evidence="1 4" key="3">
    <citation type="submission" date="2020-08" db="EMBL/GenBank/DDBJ databases">
        <title>Genomic Encyclopedia of Type Strains, Phase III (KMG-III): the genomes of soil and plant-associated and newly described type strains.</title>
        <authorList>
            <person name="Whitman W."/>
        </authorList>
    </citation>
    <scope>NUCLEOTIDE SEQUENCE [LARGE SCALE GENOMIC DNA]</scope>
    <source>
        <strain evidence="1 4">CECT 3259</strain>
    </source>
</reference>
<name>A0A2N8NZ46_STREU</name>
<protein>
    <submittedName>
        <fullName evidence="2">Uncharacterized protein</fullName>
    </submittedName>
</protein>
<dbReference type="Proteomes" id="UP000235945">
    <property type="component" value="Unassembled WGS sequence"/>
</dbReference>
<proteinExistence type="predicted"/>
<sequence length="104" mass="11129">MTDVTTVLLMGTTVFRTVDPVIRARIPITCRRCDIGTGLTVGTDGVSTWISCPAGHTTQDWRLSSEAVLEIAAAAGGAPVPAEGEAWFRVPVQTEILPDYEDLL</sequence>
<comment type="caution">
    <text evidence="2">The sequence shown here is derived from an EMBL/GenBank/DDBJ whole genome shotgun (WGS) entry which is preliminary data.</text>
</comment>
<gene>
    <name evidence="2" type="ORF">AF335_04960</name>
    <name evidence="1" type="ORF">FHS36_006703</name>
</gene>
<dbReference type="OrthoDB" id="4327838at2"/>
<keyword evidence="3" id="KW-1185">Reference proteome</keyword>
<dbReference type="RefSeq" id="WP_102917072.1">
    <property type="nucleotide sequence ID" value="NZ_JACHJF010000050.1"/>
</dbReference>
<reference evidence="2" key="2">
    <citation type="submission" date="2015-07" db="EMBL/GenBank/DDBJ databases">
        <authorList>
            <person name="Noorani M."/>
        </authorList>
    </citation>
    <scope>NUCLEOTIDE SEQUENCE [LARGE SCALE GENOMIC DNA]</scope>
    <source>
        <strain evidence="2">ATCC 27428</strain>
    </source>
</reference>
<dbReference type="EMBL" id="LGUI01000002">
    <property type="protein sequence ID" value="PNE34032.1"/>
    <property type="molecule type" value="Genomic_DNA"/>
</dbReference>
<dbReference type="Proteomes" id="UP000528608">
    <property type="component" value="Unassembled WGS sequence"/>
</dbReference>